<feature type="region of interest" description="Disordered" evidence="1">
    <location>
        <begin position="30"/>
        <end position="133"/>
    </location>
</feature>
<organism evidence="2 4">
    <name type="scientific">Hydrogenibacillus schlegelii</name>
    <name type="common">Bacillus schlegelii</name>
    <dbReference type="NCBI Taxonomy" id="1484"/>
    <lineage>
        <taxon>Bacteria</taxon>
        <taxon>Bacillati</taxon>
        <taxon>Bacillota</taxon>
        <taxon>Bacilli</taxon>
        <taxon>Bacillales</taxon>
        <taxon>Bacillales Family X. Incertae Sedis</taxon>
        <taxon>Hydrogenibacillus</taxon>
    </lineage>
</organism>
<dbReference type="EMBL" id="PEBV01000004">
    <property type="protein sequence ID" value="PTQ54334.1"/>
    <property type="molecule type" value="Genomic_DNA"/>
</dbReference>
<accession>A0A132NAB9</accession>
<protein>
    <submittedName>
        <fullName evidence="2">Uncharacterized protein</fullName>
    </submittedName>
</protein>
<name>A0A132NAB9_HYDSH</name>
<dbReference type="STRING" id="1484.SA87_11185"/>
<reference evidence="3 5" key="2">
    <citation type="submission" date="2017-08" db="EMBL/GenBank/DDBJ databases">
        <title>Burning lignite coal seam in the remote Altai Mountains harbors a hydrogen-driven thermophilic microbial community.</title>
        <authorList>
            <person name="Kadnikov V.V."/>
            <person name="Mardanov A.V."/>
            <person name="Ivasenko D."/>
            <person name="Beletsky A.V."/>
            <person name="Karnachuk O.V."/>
            <person name="Ravin N.V."/>
        </authorList>
    </citation>
    <scope>NUCLEOTIDE SEQUENCE [LARGE SCALE GENOMIC DNA]</scope>
    <source>
        <strain evidence="3">AL33</strain>
    </source>
</reference>
<proteinExistence type="predicted"/>
<reference evidence="2 4" key="1">
    <citation type="submission" date="2015-09" db="EMBL/GenBank/DDBJ databases">
        <title>Draft genome sequence of Hydrogenibacillus schlegelii DSM 2000.</title>
        <authorList>
            <person name="Hemp J."/>
        </authorList>
    </citation>
    <scope>NUCLEOTIDE SEQUENCE [LARGE SCALE GENOMIC DNA]</scope>
    <source>
        <strain evidence="2 4">MA 48</strain>
    </source>
</reference>
<evidence type="ECO:0000313" key="5">
    <source>
        <dbReference type="Proteomes" id="UP000244180"/>
    </source>
</evidence>
<evidence type="ECO:0000313" key="4">
    <source>
        <dbReference type="Proteomes" id="UP000243024"/>
    </source>
</evidence>
<sequence>MRLSTRIRRIVVGGSLLLFVAIFAAIAAYGEPTGGKGEPTGEKTASSDDPGPSPAADAGERGPSIPVASAQPEADRRTTSLVRIFDHDEDDEDDEDDRSHRLAPRPALSAAPTDAPSRTPAPNASRTVRTRVS</sequence>
<evidence type="ECO:0000313" key="3">
    <source>
        <dbReference type="EMBL" id="PTQ54334.1"/>
    </source>
</evidence>
<evidence type="ECO:0000256" key="1">
    <source>
        <dbReference type="SAM" id="MobiDB-lite"/>
    </source>
</evidence>
<dbReference type="EMBL" id="JXBB01000001">
    <property type="protein sequence ID" value="OAR05448.1"/>
    <property type="molecule type" value="Genomic_DNA"/>
</dbReference>
<dbReference type="Proteomes" id="UP000244180">
    <property type="component" value="Unassembled WGS sequence"/>
</dbReference>
<comment type="caution">
    <text evidence="2">The sequence shown here is derived from an EMBL/GenBank/DDBJ whole genome shotgun (WGS) entry which is preliminary data.</text>
</comment>
<dbReference type="AlphaFoldDB" id="A0A132NAB9"/>
<dbReference type="RefSeq" id="WP_066197505.1">
    <property type="nucleotide sequence ID" value="NZ_CBCSAS010000053.1"/>
</dbReference>
<evidence type="ECO:0000313" key="2">
    <source>
        <dbReference type="EMBL" id="OAR05448.1"/>
    </source>
</evidence>
<keyword evidence="4" id="KW-1185">Reference proteome</keyword>
<feature type="compositionally biased region" description="Acidic residues" evidence="1">
    <location>
        <begin position="87"/>
        <end position="96"/>
    </location>
</feature>
<dbReference type="Proteomes" id="UP000243024">
    <property type="component" value="Unassembled WGS sequence"/>
</dbReference>
<gene>
    <name evidence="3" type="ORF">HSCHL_0253</name>
    <name evidence="2" type="ORF">SA87_11185</name>
</gene>